<keyword evidence="3" id="KW-1185">Reference proteome</keyword>
<dbReference type="CDD" id="cd09276">
    <property type="entry name" value="Rnase_HI_RT_non_LTR"/>
    <property type="match status" value="1"/>
</dbReference>
<dbReference type="PROSITE" id="PS50879">
    <property type="entry name" value="RNASE_H_1"/>
    <property type="match status" value="1"/>
</dbReference>
<dbReference type="InterPro" id="IPR012337">
    <property type="entry name" value="RNaseH-like_sf"/>
</dbReference>
<organism evidence="2 3">
    <name type="scientific">Araneus ventricosus</name>
    <name type="common">Orbweaver spider</name>
    <name type="synonym">Epeira ventricosa</name>
    <dbReference type="NCBI Taxonomy" id="182803"/>
    <lineage>
        <taxon>Eukaryota</taxon>
        <taxon>Metazoa</taxon>
        <taxon>Ecdysozoa</taxon>
        <taxon>Arthropoda</taxon>
        <taxon>Chelicerata</taxon>
        <taxon>Arachnida</taxon>
        <taxon>Araneae</taxon>
        <taxon>Araneomorphae</taxon>
        <taxon>Entelegynae</taxon>
        <taxon>Araneoidea</taxon>
        <taxon>Araneidae</taxon>
        <taxon>Araneus</taxon>
    </lineage>
</organism>
<evidence type="ECO:0000313" key="2">
    <source>
        <dbReference type="EMBL" id="GBM27111.1"/>
    </source>
</evidence>
<comment type="caution">
    <text evidence="2">The sequence shown here is derived from an EMBL/GenBank/DDBJ whole genome shotgun (WGS) entry which is preliminary data.</text>
</comment>
<dbReference type="SUPFAM" id="SSF53098">
    <property type="entry name" value="Ribonuclease H-like"/>
    <property type="match status" value="1"/>
</dbReference>
<dbReference type="InterPro" id="IPR036397">
    <property type="entry name" value="RNaseH_sf"/>
</dbReference>
<accession>A0A4Y2EDZ3</accession>
<feature type="domain" description="RNase H type-1" evidence="1">
    <location>
        <begin position="89"/>
        <end position="215"/>
    </location>
</feature>
<dbReference type="GO" id="GO:0003676">
    <property type="term" value="F:nucleic acid binding"/>
    <property type="evidence" value="ECO:0007669"/>
    <property type="project" value="InterPro"/>
</dbReference>
<evidence type="ECO:0000313" key="3">
    <source>
        <dbReference type="Proteomes" id="UP000499080"/>
    </source>
</evidence>
<protein>
    <recommendedName>
        <fullName evidence="1">RNase H type-1 domain-containing protein</fullName>
    </recommendedName>
</protein>
<evidence type="ECO:0000259" key="1">
    <source>
        <dbReference type="PROSITE" id="PS50879"/>
    </source>
</evidence>
<dbReference type="Proteomes" id="UP000499080">
    <property type="component" value="Unassembled WGS sequence"/>
</dbReference>
<reference evidence="2 3" key="1">
    <citation type="journal article" date="2019" name="Sci. Rep.">
        <title>Orb-weaving spider Araneus ventricosus genome elucidates the spidroin gene catalogue.</title>
        <authorList>
            <person name="Kono N."/>
            <person name="Nakamura H."/>
            <person name="Ohtoshi R."/>
            <person name="Moran D.A.P."/>
            <person name="Shinohara A."/>
            <person name="Yoshida Y."/>
            <person name="Fujiwara M."/>
            <person name="Mori M."/>
            <person name="Tomita M."/>
            <person name="Arakawa K."/>
        </authorList>
    </citation>
    <scope>NUCLEOTIDE SEQUENCE [LARGE SCALE GENOMIC DNA]</scope>
</reference>
<sequence>MRGKLFQIQRTGLLAIAKTYKTVSTFALNLLTGYPPIDIKIKEENEIWQQQQEIKNLEKIGISFNFDYATEVNPWKITSIPWRTFNETNYVGITVFTEGSKINNRAMVVFENGNEKEHEIWRLNNDTTVFIGEMVAIREAVSYCKRRQIAKANIISDSTSALVSIESLEENRKFILDIKNSLQDTNSNFLLWWTKAHAGNKGNERTDFFTKKATGKQEIDSYFCKTKQQRKTEMRKNIRQN</sequence>
<dbReference type="OrthoDB" id="8058917at2759"/>
<dbReference type="Gene3D" id="3.30.420.10">
    <property type="entry name" value="Ribonuclease H-like superfamily/Ribonuclease H"/>
    <property type="match status" value="1"/>
</dbReference>
<name>A0A4Y2EDZ3_ARAVE</name>
<gene>
    <name evidence="2" type="ORF">AVEN_189880_1</name>
</gene>
<proteinExistence type="predicted"/>
<dbReference type="EMBL" id="BGPR01000576">
    <property type="protein sequence ID" value="GBM27111.1"/>
    <property type="molecule type" value="Genomic_DNA"/>
</dbReference>
<dbReference type="AlphaFoldDB" id="A0A4Y2EDZ3"/>
<dbReference type="GO" id="GO:0004523">
    <property type="term" value="F:RNA-DNA hybrid ribonuclease activity"/>
    <property type="evidence" value="ECO:0007669"/>
    <property type="project" value="InterPro"/>
</dbReference>
<dbReference type="InterPro" id="IPR002156">
    <property type="entry name" value="RNaseH_domain"/>
</dbReference>